<dbReference type="AlphaFoldDB" id="A0A1F5Z6Z8"/>
<dbReference type="Proteomes" id="UP000177354">
    <property type="component" value="Unassembled WGS sequence"/>
</dbReference>
<reference evidence="1 2" key="1">
    <citation type="journal article" date="2016" name="Nat. Commun.">
        <title>Thousands of microbial genomes shed light on interconnected biogeochemical processes in an aquifer system.</title>
        <authorList>
            <person name="Anantharaman K."/>
            <person name="Brown C.T."/>
            <person name="Hug L.A."/>
            <person name="Sharon I."/>
            <person name="Castelle C.J."/>
            <person name="Probst A.J."/>
            <person name="Thomas B.C."/>
            <person name="Singh A."/>
            <person name="Wilkins M.J."/>
            <person name="Karaoz U."/>
            <person name="Brodie E.L."/>
            <person name="Williams K.H."/>
            <person name="Hubbard S.S."/>
            <person name="Banfield J.F."/>
        </authorList>
    </citation>
    <scope>NUCLEOTIDE SEQUENCE [LARGE SCALE GENOMIC DNA]</scope>
</reference>
<dbReference type="EMBL" id="MFJF01000005">
    <property type="protein sequence ID" value="OGG08219.1"/>
    <property type="molecule type" value="Genomic_DNA"/>
</dbReference>
<name>A0A1F5Z6Z8_9BACT</name>
<organism evidence="1 2">
    <name type="scientific">Candidatus Gottesmanbacteria bacterium RIFCSPHIGHO2_01_FULL_40_15</name>
    <dbReference type="NCBI Taxonomy" id="1798376"/>
    <lineage>
        <taxon>Bacteria</taxon>
        <taxon>Candidatus Gottesmaniibacteriota</taxon>
    </lineage>
</organism>
<proteinExistence type="predicted"/>
<evidence type="ECO:0000313" key="1">
    <source>
        <dbReference type="EMBL" id="OGG08219.1"/>
    </source>
</evidence>
<sequence length="63" mass="7380">MYLLKSECKKVIIPINMCRKVTFSIRDFNKLDDKTLTDGLKQITDLYIKYYKNNSDFGGLPVE</sequence>
<accession>A0A1F5Z6Z8</accession>
<comment type="caution">
    <text evidence="1">The sequence shown here is derived from an EMBL/GenBank/DDBJ whole genome shotgun (WGS) entry which is preliminary data.</text>
</comment>
<gene>
    <name evidence="1" type="ORF">A2777_02435</name>
</gene>
<protein>
    <submittedName>
        <fullName evidence="1">Uncharacterized protein</fullName>
    </submittedName>
</protein>
<evidence type="ECO:0000313" key="2">
    <source>
        <dbReference type="Proteomes" id="UP000177354"/>
    </source>
</evidence>